<protein>
    <submittedName>
        <fullName evidence="2">Uncharacterized protein</fullName>
    </submittedName>
</protein>
<proteinExistence type="predicted"/>
<comment type="caution">
    <text evidence="2">The sequence shown here is derived from an EMBL/GenBank/DDBJ whole genome shotgun (WGS) entry which is preliminary data.</text>
</comment>
<accession>A0A542DRC8</accession>
<evidence type="ECO:0000313" key="3">
    <source>
        <dbReference type="Proteomes" id="UP000320876"/>
    </source>
</evidence>
<keyword evidence="3" id="KW-1185">Reference proteome</keyword>
<feature type="region of interest" description="Disordered" evidence="1">
    <location>
        <begin position="1"/>
        <end position="21"/>
    </location>
</feature>
<organism evidence="2 3">
    <name type="scientific">Amycolatopsis cihanbeyliensis</name>
    <dbReference type="NCBI Taxonomy" id="1128664"/>
    <lineage>
        <taxon>Bacteria</taxon>
        <taxon>Bacillati</taxon>
        <taxon>Actinomycetota</taxon>
        <taxon>Actinomycetes</taxon>
        <taxon>Pseudonocardiales</taxon>
        <taxon>Pseudonocardiaceae</taxon>
        <taxon>Amycolatopsis</taxon>
    </lineage>
</organism>
<gene>
    <name evidence="2" type="ORF">FB471_5391</name>
</gene>
<dbReference type="Proteomes" id="UP000320876">
    <property type="component" value="Unassembled WGS sequence"/>
</dbReference>
<evidence type="ECO:0000313" key="2">
    <source>
        <dbReference type="EMBL" id="TQJ05554.1"/>
    </source>
</evidence>
<sequence length="70" mass="7712">MGGVRQRLRSHDPPRTGPGALGLWFSPRAGTVLRHYFAVSVTSAVLSPPAEFMLIRKVENPQSSDHSERV</sequence>
<dbReference type="AlphaFoldDB" id="A0A542DRC8"/>
<name>A0A542DRC8_AMYCI</name>
<dbReference type="EMBL" id="VFML01000001">
    <property type="protein sequence ID" value="TQJ05554.1"/>
    <property type="molecule type" value="Genomic_DNA"/>
</dbReference>
<reference evidence="2 3" key="1">
    <citation type="submission" date="2019-06" db="EMBL/GenBank/DDBJ databases">
        <title>Sequencing the genomes of 1000 actinobacteria strains.</title>
        <authorList>
            <person name="Klenk H.-P."/>
        </authorList>
    </citation>
    <scope>NUCLEOTIDE SEQUENCE [LARGE SCALE GENOMIC DNA]</scope>
    <source>
        <strain evidence="2 3">DSM 45679</strain>
    </source>
</reference>
<evidence type="ECO:0000256" key="1">
    <source>
        <dbReference type="SAM" id="MobiDB-lite"/>
    </source>
</evidence>